<feature type="compositionally biased region" description="Basic residues" evidence="8">
    <location>
        <begin position="185"/>
        <end position="195"/>
    </location>
</feature>
<evidence type="ECO:0000256" key="3">
    <source>
        <dbReference type="ARBA" id="ARBA00023015"/>
    </source>
</evidence>
<dbReference type="AlphaFoldDB" id="A0AAN8TMJ2"/>
<dbReference type="GO" id="GO:0043565">
    <property type="term" value="F:sequence-specific DNA binding"/>
    <property type="evidence" value="ECO:0007669"/>
    <property type="project" value="TreeGrafter"/>
</dbReference>
<evidence type="ECO:0000256" key="8">
    <source>
        <dbReference type="SAM" id="MobiDB-lite"/>
    </source>
</evidence>
<evidence type="ECO:0000256" key="1">
    <source>
        <dbReference type="ARBA" id="ARBA00004123"/>
    </source>
</evidence>
<evidence type="ECO:0000313" key="10">
    <source>
        <dbReference type="Proteomes" id="UP001371456"/>
    </source>
</evidence>
<comment type="function">
    <text evidence="7">Transcriptional regulator that specifically binds to GA-rich elements (GAGA-repeats) present in regulatory sequences of genes involved in developmental processes.</text>
</comment>
<keyword evidence="3 7" id="KW-0805">Transcription regulation</keyword>
<dbReference type="GO" id="GO:0009723">
    <property type="term" value="P:response to ethylene"/>
    <property type="evidence" value="ECO:0007669"/>
    <property type="project" value="TreeGrafter"/>
</dbReference>
<organism evidence="9 10">
    <name type="scientific">Solanum bulbocastanum</name>
    <name type="common">Wild potato</name>
    <dbReference type="NCBI Taxonomy" id="147425"/>
    <lineage>
        <taxon>Eukaryota</taxon>
        <taxon>Viridiplantae</taxon>
        <taxon>Streptophyta</taxon>
        <taxon>Embryophyta</taxon>
        <taxon>Tracheophyta</taxon>
        <taxon>Spermatophyta</taxon>
        <taxon>Magnoliopsida</taxon>
        <taxon>eudicotyledons</taxon>
        <taxon>Gunneridae</taxon>
        <taxon>Pentapetalae</taxon>
        <taxon>asterids</taxon>
        <taxon>lamiids</taxon>
        <taxon>Solanales</taxon>
        <taxon>Solanaceae</taxon>
        <taxon>Solanoideae</taxon>
        <taxon>Solaneae</taxon>
        <taxon>Solanum</taxon>
    </lineage>
</organism>
<proteinExistence type="inferred from homology"/>
<dbReference type="EMBL" id="JBANQN010000006">
    <property type="protein sequence ID" value="KAK6787807.1"/>
    <property type="molecule type" value="Genomic_DNA"/>
</dbReference>
<protein>
    <recommendedName>
        <fullName evidence="7">GAGA-binding transcriptional activator</fullName>
    </recommendedName>
</protein>
<comment type="similarity">
    <text evidence="2 7">Belongs to the BBR/BPC family.</text>
</comment>
<evidence type="ECO:0000256" key="6">
    <source>
        <dbReference type="ARBA" id="ARBA00023242"/>
    </source>
</evidence>
<evidence type="ECO:0000256" key="4">
    <source>
        <dbReference type="ARBA" id="ARBA00023125"/>
    </source>
</evidence>
<reference evidence="9 10" key="1">
    <citation type="submission" date="2024-02" db="EMBL/GenBank/DDBJ databases">
        <title>de novo genome assembly of Solanum bulbocastanum strain 11H21.</title>
        <authorList>
            <person name="Hosaka A.J."/>
        </authorList>
    </citation>
    <scope>NUCLEOTIDE SEQUENCE [LARGE SCALE GENOMIC DNA]</scope>
    <source>
        <tissue evidence="9">Young leaves</tissue>
    </source>
</reference>
<keyword evidence="10" id="KW-1185">Reference proteome</keyword>
<feature type="region of interest" description="Disordered" evidence="8">
    <location>
        <begin position="169"/>
        <end position="212"/>
    </location>
</feature>
<evidence type="ECO:0000256" key="2">
    <source>
        <dbReference type="ARBA" id="ARBA00007911"/>
    </source>
</evidence>
<dbReference type="GO" id="GO:0003700">
    <property type="term" value="F:DNA-binding transcription factor activity"/>
    <property type="evidence" value="ECO:0007669"/>
    <property type="project" value="UniProtKB-UniRule"/>
</dbReference>
<evidence type="ECO:0000256" key="5">
    <source>
        <dbReference type="ARBA" id="ARBA00023163"/>
    </source>
</evidence>
<dbReference type="Pfam" id="PF06217">
    <property type="entry name" value="GAGA_bind"/>
    <property type="match status" value="1"/>
</dbReference>
<keyword evidence="6 7" id="KW-0539">Nucleus</keyword>
<accession>A0AAN8TMJ2</accession>
<dbReference type="InterPro" id="IPR010409">
    <property type="entry name" value="GAGA-bd_tscrpt_act"/>
</dbReference>
<dbReference type="SMART" id="SM01226">
    <property type="entry name" value="GAGA_bind"/>
    <property type="match status" value="1"/>
</dbReference>
<evidence type="ECO:0000313" key="9">
    <source>
        <dbReference type="EMBL" id="KAK6787807.1"/>
    </source>
</evidence>
<name>A0AAN8TMJ2_SOLBU</name>
<comment type="caution">
    <text evidence="9">The sequence shown here is derived from an EMBL/GenBank/DDBJ whole genome shotgun (WGS) entry which is preliminary data.</text>
</comment>
<dbReference type="Proteomes" id="UP001371456">
    <property type="component" value="Unassembled WGS sequence"/>
</dbReference>
<gene>
    <name evidence="9" type="ORF">RDI58_016332</name>
</gene>
<evidence type="ECO:0000256" key="7">
    <source>
        <dbReference type="RuleBase" id="RU367160"/>
    </source>
</evidence>
<comment type="subcellular location">
    <subcellularLocation>
        <location evidence="1 7">Nucleus</location>
    </subcellularLocation>
</comment>
<dbReference type="GO" id="GO:0005634">
    <property type="term" value="C:nucleus"/>
    <property type="evidence" value="ECO:0007669"/>
    <property type="project" value="UniProtKB-SubCell"/>
</dbReference>
<keyword evidence="4 7" id="KW-0238">DNA-binding</keyword>
<sequence length="322" mass="35811">MMLACCGIGAAMDGNGGMNIRNWSYFEPTPTVTKGHLGLQLMSSMNEKPPHFRNIHDNHHHQQQTHQPNHPTVMASTNGGAFHHHRVCGLSESPMPMEYMRDSWVNQKDYREKYLNVLSANHPYLPGYGFLPETSSAQSMQVHQEPNLVKVETAPLVEEVCQERDNIGGLAKKRGAGQSQVLKSPKPKKAKKATRAPKDESTPSLPRARAPRKSAEVIINGINMDISVIPIPICSCTGAAQQCYRWGHGGWQSACCTTNLSSYPLPMNVKRRGSRIAGRKMSLGAFKKVLEKLASEGYNFSNPIDLKPYWARHGTNKFVIIR</sequence>
<dbReference type="PANTHER" id="PTHR31421">
    <property type="entry name" value="PROTEIN BASIC PENTACYSTEINE3"/>
    <property type="match status" value="1"/>
</dbReference>
<keyword evidence="5 7" id="KW-0804">Transcription</keyword>
<dbReference type="PANTHER" id="PTHR31421:SF22">
    <property type="entry name" value="PROTEIN BASIC PENTACYSTEINE3"/>
    <property type="match status" value="1"/>
</dbReference>